<protein>
    <submittedName>
        <fullName evidence="1">Uncharacterized protein</fullName>
    </submittedName>
</protein>
<proteinExistence type="predicted"/>
<evidence type="ECO:0000313" key="2">
    <source>
        <dbReference type="Proteomes" id="UP001464891"/>
    </source>
</evidence>
<name>A0ABV0JGE8_9CYAN</name>
<sequence length="68" mass="7735">MSTKTTQVVLYSIYVEQSAVVLYLDNGSDYRPGRFVSSQADYPVAYEFALELAQQKGLKLINYVEEFS</sequence>
<dbReference type="RefSeq" id="WP_190442822.1">
    <property type="nucleotide sequence ID" value="NZ_JAMPKM010000049.1"/>
</dbReference>
<evidence type="ECO:0000313" key="1">
    <source>
        <dbReference type="EMBL" id="MEP0820874.1"/>
    </source>
</evidence>
<dbReference type="Proteomes" id="UP001464891">
    <property type="component" value="Unassembled WGS sequence"/>
</dbReference>
<gene>
    <name evidence="1" type="ORF">NC998_27695</name>
</gene>
<reference evidence="1 2" key="1">
    <citation type="submission" date="2022-04" db="EMBL/GenBank/DDBJ databases">
        <title>Positive selection, recombination, and allopatry shape intraspecific diversity of widespread and dominant cyanobacteria.</title>
        <authorList>
            <person name="Wei J."/>
            <person name="Shu W."/>
            <person name="Hu C."/>
        </authorList>
    </citation>
    <scope>NUCLEOTIDE SEQUENCE [LARGE SCALE GENOMIC DNA]</scope>
    <source>
        <strain evidence="1 2">GB2-A4</strain>
    </source>
</reference>
<accession>A0ABV0JGE8</accession>
<comment type="caution">
    <text evidence="1">The sequence shown here is derived from an EMBL/GenBank/DDBJ whole genome shotgun (WGS) entry which is preliminary data.</text>
</comment>
<keyword evidence="2" id="KW-1185">Reference proteome</keyword>
<dbReference type="EMBL" id="JAMPKM010000049">
    <property type="protein sequence ID" value="MEP0820874.1"/>
    <property type="molecule type" value="Genomic_DNA"/>
</dbReference>
<organism evidence="1 2">
    <name type="scientific">Trichocoleus desertorum GB2-A4</name>
    <dbReference type="NCBI Taxonomy" id="2933944"/>
    <lineage>
        <taxon>Bacteria</taxon>
        <taxon>Bacillati</taxon>
        <taxon>Cyanobacteriota</taxon>
        <taxon>Cyanophyceae</taxon>
        <taxon>Leptolyngbyales</taxon>
        <taxon>Trichocoleusaceae</taxon>
        <taxon>Trichocoleus</taxon>
    </lineage>
</organism>